<dbReference type="InterPro" id="IPR018154">
    <property type="entry name" value="TLV/ENV_coat_polyprotein"/>
</dbReference>
<evidence type="ECO:0000313" key="15">
    <source>
        <dbReference type="EMBL" id="KAJ7415098.1"/>
    </source>
</evidence>
<keyword evidence="16" id="KW-1185">Reference proteome</keyword>
<dbReference type="PANTHER" id="PTHR10424">
    <property type="entry name" value="VIRAL ENVELOPE PROTEIN"/>
    <property type="match status" value="1"/>
</dbReference>
<keyword evidence="13" id="KW-0449">Lipoprotein</keyword>
<keyword evidence="5" id="KW-0945">Host-virus interaction</keyword>
<dbReference type="Proteomes" id="UP001145742">
    <property type="component" value="Unassembled WGS sequence"/>
</dbReference>
<keyword evidence="10" id="KW-0564">Palmitate</keyword>
<evidence type="ECO:0000256" key="14">
    <source>
        <dbReference type="SAM" id="Phobius"/>
    </source>
</evidence>
<evidence type="ECO:0000256" key="6">
    <source>
        <dbReference type="ARBA" id="ARBA00022692"/>
    </source>
</evidence>
<dbReference type="PANTHER" id="PTHR10424:SF81">
    <property type="entry name" value="ERVV2 PROTEIN"/>
    <property type="match status" value="1"/>
</dbReference>
<evidence type="ECO:0000256" key="11">
    <source>
        <dbReference type="ARBA" id="ARBA00023157"/>
    </source>
</evidence>
<evidence type="ECO:0000256" key="4">
    <source>
        <dbReference type="ARBA" id="ARBA00022511"/>
    </source>
</evidence>
<evidence type="ECO:0000256" key="2">
    <source>
        <dbReference type="ARBA" id="ARBA00004531"/>
    </source>
</evidence>
<comment type="caution">
    <text evidence="15">The sequence shown here is derived from an EMBL/GenBank/DDBJ whole genome shotgun (WGS) entry which is preliminary data.</text>
</comment>
<accession>A0ABQ9D5E4</accession>
<dbReference type="SUPFAM" id="SSF58069">
    <property type="entry name" value="Virus ectodomain"/>
    <property type="match status" value="1"/>
</dbReference>
<evidence type="ECO:0000313" key="16">
    <source>
        <dbReference type="Proteomes" id="UP001145742"/>
    </source>
</evidence>
<organism evidence="15 16">
    <name type="scientific">Willisornis vidua</name>
    <name type="common">Xingu scale-backed antbird</name>
    <dbReference type="NCBI Taxonomy" id="1566151"/>
    <lineage>
        <taxon>Eukaryota</taxon>
        <taxon>Metazoa</taxon>
        <taxon>Chordata</taxon>
        <taxon>Craniata</taxon>
        <taxon>Vertebrata</taxon>
        <taxon>Euteleostomi</taxon>
        <taxon>Archelosauria</taxon>
        <taxon>Archosauria</taxon>
        <taxon>Dinosauria</taxon>
        <taxon>Saurischia</taxon>
        <taxon>Theropoda</taxon>
        <taxon>Coelurosauria</taxon>
        <taxon>Aves</taxon>
        <taxon>Neognathae</taxon>
        <taxon>Neoaves</taxon>
        <taxon>Telluraves</taxon>
        <taxon>Australaves</taxon>
        <taxon>Passeriformes</taxon>
        <taxon>Thamnophilidae</taxon>
        <taxon>Willisornis</taxon>
    </lineage>
</organism>
<dbReference type="EMBL" id="WHWB01033996">
    <property type="protein sequence ID" value="KAJ7415098.1"/>
    <property type="molecule type" value="Genomic_DNA"/>
</dbReference>
<dbReference type="Gene3D" id="1.10.287.210">
    <property type="match status" value="1"/>
</dbReference>
<keyword evidence="4" id="KW-1032">Host cell membrane</keyword>
<keyword evidence="9 14" id="KW-0472">Membrane</keyword>
<evidence type="ECO:0000256" key="7">
    <source>
        <dbReference type="ARBA" id="ARBA00022870"/>
    </source>
</evidence>
<reference evidence="15" key="1">
    <citation type="submission" date="2019-10" db="EMBL/GenBank/DDBJ databases">
        <authorList>
            <person name="Soares A.E.R."/>
            <person name="Aleixo A."/>
            <person name="Schneider P."/>
            <person name="Miyaki C.Y."/>
            <person name="Schneider M.P."/>
            <person name="Mello C."/>
            <person name="Vasconcelos A.T.R."/>
        </authorList>
    </citation>
    <scope>NUCLEOTIDE SEQUENCE</scope>
    <source>
        <tissue evidence="15">Muscle</tissue>
    </source>
</reference>
<evidence type="ECO:0000256" key="10">
    <source>
        <dbReference type="ARBA" id="ARBA00023139"/>
    </source>
</evidence>
<gene>
    <name evidence="15" type="ORF">WISP_79793</name>
</gene>
<protein>
    <recommendedName>
        <fullName evidence="17">Envelope glycoprotein</fullName>
    </recommendedName>
</protein>
<evidence type="ECO:0000256" key="5">
    <source>
        <dbReference type="ARBA" id="ARBA00022581"/>
    </source>
</evidence>
<comment type="subcellular location">
    <subcellularLocation>
        <location evidence="1">Host cell membrane</location>
        <topology evidence="1">Single-pass type I membrane protein</topology>
    </subcellularLocation>
    <subcellularLocation>
        <location evidence="2">Host endomembrane system</location>
        <topology evidence="2">Peripheral membrane protein</topology>
    </subcellularLocation>
    <subcellularLocation>
        <location evidence="3">Virion membrane</location>
        <topology evidence="3">Single-pass type I membrane protein</topology>
    </subcellularLocation>
</comment>
<evidence type="ECO:0000256" key="9">
    <source>
        <dbReference type="ARBA" id="ARBA00023136"/>
    </source>
</evidence>
<sequence length="505" mass="57946">MPQAAGDPIPWGIIPITQMPLTVKNVSWECQMTPEKVTVRIDVCRVGWPINKEECKKRTDYYKWIDDSPLPELKRKCLVYLSKPHPSWGSRPEPCYKFQLVESQSRPKLKCSNVTNSLDTWGEWNSAWGFSLLEHYSYLGKVQWCIQWKGEKNQTHDRARITETSSRNPRDQIDNWNCTEVFTCDTPQDRIGLVPVKVALRWGCECRGYQHTITSKYGEGVIDCKRSTLPSPGNLVWVLGHGQWTTHLSLDGPVTQITLGIPTLCPFWKPSKLTATEIQPRQRRDIDRDIDDIGLDKDDWQEPSGGVKFGWALESLFAQVASYRNREMLYKLMGQTERLAAVTKKGFKDLNIQLQATSRMTLQNRMALDMILLKEHGVCGYLHGRDEHCCVHIPNVTQEVENDISQLEQIEKKVDETRKEAEHNWVGEIFSSLGIQVSGWLSSIVQYGIMIIIIIIVALVMYKCLLGMIMRESQHTRKVIKAMTRKENPGYEMHNHLPSCSEATV</sequence>
<keyword evidence="11" id="KW-1015">Disulfide bond</keyword>
<keyword evidence="12" id="KW-0325">Glycoprotein</keyword>
<evidence type="ECO:0008006" key="17">
    <source>
        <dbReference type="Google" id="ProtNLM"/>
    </source>
</evidence>
<evidence type="ECO:0000256" key="1">
    <source>
        <dbReference type="ARBA" id="ARBA00004402"/>
    </source>
</evidence>
<keyword evidence="6 14" id="KW-0812">Transmembrane</keyword>
<proteinExistence type="predicted"/>
<name>A0ABQ9D5E4_9PASS</name>
<evidence type="ECO:0000256" key="8">
    <source>
        <dbReference type="ARBA" id="ARBA00022989"/>
    </source>
</evidence>
<keyword evidence="7" id="KW-1043">Host membrane</keyword>
<evidence type="ECO:0000256" key="3">
    <source>
        <dbReference type="ARBA" id="ARBA00004563"/>
    </source>
</evidence>
<dbReference type="Pfam" id="PF00429">
    <property type="entry name" value="TLV_coat"/>
    <property type="match status" value="1"/>
</dbReference>
<evidence type="ECO:0000256" key="12">
    <source>
        <dbReference type="ARBA" id="ARBA00023180"/>
    </source>
</evidence>
<evidence type="ECO:0000256" key="13">
    <source>
        <dbReference type="ARBA" id="ARBA00023288"/>
    </source>
</evidence>
<keyword evidence="8 14" id="KW-1133">Transmembrane helix</keyword>
<feature type="transmembrane region" description="Helical" evidence="14">
    <location>
        <begin position="440"/>
        <end position="462"/>
    </location>
</feature>